<evidence type="ECO:0000259" key="4">
    <source>
        <dbReference type="Pfam" id="PF14432"/>
    </source>
</evidence>
<evidence type="ECO:0000256" key="3">
    <source>
        <dbReference type="PROSITE-ProRule" id="PRU00708"/>
    </source>
</evidence>
<organism evidence="5 6">
    <name type="scientific">Linum tenue</name>
    <dbReference type="NCBI Taxonomy" id="586396"/>
    <lineage>
        <taxon>Eukaryota</taxon>
        <taxon>Viridiplantae</taxon>
        <taxon>Streptophyta</taxon>
        <taxon>Embryophyta</taxon>
        <taxon>Tracheophyta</taxon>
        <taxon>Spermatophyta</taxon>
        <taxon>Magnoliopsida</taxon>
        <taxon>eudicotyledons</taxon>
        <taxon>Gunneridae</taxon>
        <taxon>Pentapetalae</taxon>
        <taxon>rosids</taxon>
        <taxon>fabids</taxon>
        <taxon>Malpighiales</taxon>
        <taxon>Linaceae</taxon>
        <taxon>Linum</taxon>
    </lineage>
</organism>
<keyword evidence="6" id="KW-1185">Reference proteome</keyword>
<dbReference type="GO" id="GO:0009451">
    <property type="term" value="P:RNA modification"/>
    <property type="evidence" value="ECO:0007669"/>
    <property type="project" value="InterPro"/>
</dbReference>
<dbReference type="Pfam" id="PF01535">
    <property type="entry name" value="PPR"/>
    <property type="match status" value="6"/>
</dbReference>
<dbReference type="GO" id="GO:0008270">
    <property type="term" value="F:zinc ion binding"/>
    <property type="evidence" value="ECO:0007669"/>
    <property type="project" value="InterPro"/>
</dbReference>
<dbReference type="NCBIfam" id="TIGR00756">
    <property type="entry name" value="PPR"/>
    <property type="match status" value="4"/>
</dbReference>
<gene>
    <name evidence="5" type="ORF">LITE_LOCUS31480</name>
</gene>
<dbReference type="FunFam" id="1.25.40.10:FF:000366">
    <property type="entry name" value="Pentatricopeptide (PPR) repeat-containing protein"/>
    <property type="match status" value="1"/>
</dbReference>
<name>A0AAV0N3U6_9ROSI</name>
<evidence type="ECO:0000313" key="5">
    <source>
        <dbReference type="EMBL" id="CAI0453135.1"/>
    </source>
</evidence>
<dbReference type="InterPro" id="IPR002885">
    <property type="entry name" value="PPR_rpt"/>
</dbReference>
<reference evidence="5" key="1">
    <citation type="submission" date="2022-08" db="EMBL/GenBank/DDBJ databases">
        <authorList>
            <person name="Gutierrez-Valencia J."/>
        </authorList>
    </citation>
    <scope>NUCLEOTIDE SEQUENCE</scope>
</reference>
<dbReference type="PANTHER" id="PTHR47926:SF495">
    <property type="entry name" value="DYW DOMAIN-CONTAINING PROTEIN"/>
    <property type="match status" value="1"/>
</dbReference>
<dbReference type="GO" id="GO:0003723">
    <property type="term" value="F:RNA binding"/>
    <property type="evidence" value="ECO:0007669"/>
    <property type="project" value="InterPro"/>
</dbReference>
<dbReference type="AlphaFoldDB" id="A0AAV0N3U6"/>
<comment type="caution">
    <text evidence="5">The sequence shown here is derived from an EMBL/GenBank/DDBJ whole genome shotgun (WGS) entry which is preliminary data.</text>
</comment>
<dbReference type="SUPFAM" id="SSF48452">
    <property type="entry name" value="TPR-like"/>
    <property type="match status" value="1"/>
</dbReference>
<dbReference type="EMBL" id="CAMGYJ010000007">
    <property type="protein sequence ID" value="CAI0453135.1"/>
    <property type="molecule type" value="Genomic_DNA"/>
</dbReference>
<comment type="similarity">
    <text evidence="1">Belongs to the PPR family. PCMP-H subfamily.</text>
</comment>
<dbReference type="InterPro" id="IPR011990">
    <property type="entry name" value="TPR-like_helical_dom_sf"/>
</dbReference>
<proteinExistence type="inferred from homology"/>
<keyword evidence="2" id="KW-0677">Repeat</keyword>
<dbReference type="Pfam" id="PF20431">
    <property type="entry name" value="E_motif"/>
    <property type="match status" value="1"/>
</dbReference>
<dbReference type="InterPro" id="IPR032867">
    <property type="entry name" value="DYW_dom"/>
</dbReference>
<feature type="repeat" description="PPR" evidence="3">
    <location>
        <begin position="68"/>
        <end position="103"/>
    </location>
</feature>
<protein>
    <recommendedName>
        <fullName evidence="4">DYW domain-containing protein</fullName>
    </recommendedName>
</protein>
<dbReference type="Gene3D" id="1.25.40.10">
    <property type="entry name" value="Tetratricopeptide repeat domain"/>
    <property type="match status" value="3"/>
</dbReference>
<feature type="repeat" description="PPR" evidence="3">
    <location>
        <begin position="201"/>
        <end position="235"/>
    </location>
</feature>
<dbReference type="Pfam" id="PF13041">
    <property type="entry name" value="PPR_2"/>
    <property type="match status" value="1"/>
</dbReference>
<dbReference type="PANTHER" id="PTHR47926">
    <property type="entry name" value="PENTATRICOPEPTIDE REPEAT-CONTAINING PROTEIN"/>
    <property type="match status" value="1"/>
</dbReference>
<feature type="repeat" description="PPR" evidence="3">
    <location>
        <begin position="303"/>
        <end position="337"/>
    </location>
</feature>
<dbReference type="Proteomes" id="UP001154282">
    <property type="component" value="Unassembled WGS sequence"/>
</dbReference>
<dbReference type="InterPro" id="IPR046848">
    <property type="entry name" value="E_motif"/>
</dbReference>
<feature type="domain" description="DYW" evidence="4">
    <location>
        <begin position="519"/>
        <end position="611"/>
    </location>
</feature>
<accession>A0AAV0N3U6</accession>
<sequence length="611" mass="67807">MLVSRYLHQLRLCAKSHVPSSPKTLHSQIIKLGLHGCDLLANTLVDTYGKCGLIHDAHNLFEEMPQRDHVSWASILTAYNQADLPAEALSVFPSMLSRDGLLPDHFVYATLVKSCAGLCAIRQGKQVHAQFVVSSYNRDDVVKSSLVDMYAKCGLPFAARAVFDSIMVKSSISWTSVISGYARSGLKSEAMELLLKTPFRNLYSWTALISGLVQSGFATDASHLFIEMRRDGIEIVDPLVVSTIVAACASVACLEFGKQVHGLAVALGYESSLFIGNALVDMYAKCSDLLSARTIFYALVWRDVVSWTSLIVGEAQHGKAMKALELYDQMVLSGVKPNEVTFVGLIYSCSHAGLVAKGRQLFESMSENYGITPSLQHFTCLLDLFSRSGHLEEAENLISTMPFEPDEPTWAALLSACKKHGNKQVGVRIADRLLSLNPQDPSTYILLSNVYASAGMWESVSTVRKLMTSLEVKKEPGYSCISMGKERQVFYAGETCDPDIKGEILHLLKELDKEMRRRGYVPDTSCVLVDMEEQEKEKQLFWHSERVAVAYGLLKGVPGTVIRIVKNLRVCGDCHDVLKHISSIVRRDIIVRDATRYHHFANGRCSCNDFW</sequence>
<dbReference type="PROSITE" id="PS51375">
    <property type="entry name" value="PPR"/>
    <property type="match status" value="3"/>
</dbReference>
<evidence type="ECO:0000256" key="2">
    <source>
        <dbReference type="ARBA" id="ARBA00022737"/>
    </source>
</evidence>
<evidence type="ECO:0000256" key="1">
    <source>
        <dbReference type="ARBA" id="ARBA00006643"/>
    </source>
</evidence>
<evidence type="ECO:0000313" key="6">
    <source>
        <dbReference type="Proteomes" id="UP001154282"/>
    </source>
</evidence>
<dbReference type="InterPro" id="IPR046960">
    <property type="entry name" value="PPR_At4g14850-like_plant"/>
</dbReference>
<dbReference type="Pfam" id="PF14432">
    <property type="entry name" value="DYW_deaminase"/>
    <property type="match status" value="1"/>
</dbReference>
<dbReference type="FunFam" id="1.25.40.10:FF:000031">
    <property type="entry name" value="Pentatricopeptide repeat-containing protein mitochondrial"/>
    <property type="match status" value="1"/>
</dbReference>